<comment type="function">
    <text evidence="10">Cell wall formation. Catalyzes the transfer of a GlcNAc subunit on undecaprenyl-pyrophosphoryl-MurNAc-pentapeptide (lipid intermediate I) to form undecaprenyl-pyrophosphoryl-MurNAc-(pentapeptide)GlcNAc (lipid intermediate II).</text>
</comment>
<comment type="catalytic activity">
    <reaction evidence="10">
        <text>di-trans,octa-cis-undecaprenyl diphospho-N-acetyl-alpha-D-muramoyl-L-alanyl-D-glutamyl-meso-2,6-diaminopimeloyl-D-alanyl-D-alanine + UDP-N-acetyl-alpha-D-glucosamine = di-trans,octa-cis-undecaprenyl diphospho-[N-acetyl-alpha-D-glucosaminyl-(1-&gt;4)]-N-acetyl-alpha-D-muramoyl-L-alanyl-D-glutamyl-meso-2,6-diaminopimeloyl-D-alanyl-D-alanine + UDP + H(+)</text>
        <dbReference type="Rhea" id="RHEA:31227"/>
        <dbReference type="ChEBI" id="CHEBI:15378"/>
        <dbReference type="ChEBI" id="CHEBI:57705"/>
        <dbReference type="ChEBI" id="CHEBI:58223"/>
        <dbReference type="ChEBI" id="CHEBI:61387"/>
        <dbReference type="ChEBI" id="CHEBI:61388"/>
        <dbReference type="EC" id="2.4.1.227"/>
    </reaction>
</comment>
<evidence type="ECO:0000256" key="6">
    <source>
        <dbReference type="ARBA" id="ARBA00022984"/>
    </source>
</evidence>
<dbReference type="GO" id="GO:0005886">
    <property type="term" value="C:plasma membrane"/>
    <property type="evidence" value="ECO:0007669"/>
    <property type="project" value="UniProtKB-SubCell"/>
</dbReference>
<evidence type="ECO:0000256" key="3">
    <source>
        <dbReference type="ARBA" id="ARBA00022676"/>
    </source>
</evidence>
<dbReference type="InterPro" id="IPR006009">
    <property type="entry name" value="GlcNAc_MurG"/>
</dbReference>
<dbReference type="GO" id="GO:0009252">
    <property type="term" value="P:peptidoglycan biosynthetic process"/>
    <property type="evidence" value="ECO:0007669"/>
    <property type="project" value="UniProtKB-UniRule"/>
</dbReference>
<feature type="binding site" evidence="10">
    <location>
        <begin position="10"/>
        <end position="12"/>
    </location>
    <ligand>
        <name>UDP-N-acetyl-alpha-D-glucosamine</name>
        <dbReference type="ChEBI" id="CHEBI:57705"/>
    </ligand>
</feature>
<organism evidence="13 14">
    <name type="scientific">Candidatus Sungbacteria bacterium RIFCSPLOWO2_12_FULL_41_11</name>
    <dbReference type="NCBI Taxonomy" id="1802286"/>
    <lineage>
        <taxon>Bacteria</taxon>
        <taxon>Candidatus Sungiibacteriota</taxon>
    </lineage>
</organism>
<comment type="caution">
    <text evidence="10">Lacks conserved residue(s) required for the propagation of feature annotation.</text>
</comment>
<keyword evidence="9 10" id="KW-0961">Cell wall biogenesis/degradation</keyword>
<evidence type="ECO:0000256" key="1">
    <source>
        <dbReference type="ARBA" id="ARBA00022475"/>
    </source>
</evidence>
<keyword evidence="2 10" id="KW-0132">Cell division</keyword>
<accession>A0A1G2LS60</accession>
<dbReference type="Proteomes" id="UP000177171">
    <property type="component" value="Unassembled WGS sequence"/>
</dbReference>
<keyword evidence="5 10" id="KW-0133">Cell shape</keyword>
<name>A0A1G2LS60_9BACT</name>
<dbReference type="GO" id="GO:0051301">
    <property type="term" value="P:cell division"/>
    <property type="evidence" value="ECO:0007669"/>
    <property type="project" value="UniProtKB-KW"/>
</dbReference>
<sequence>MRILFTGGGSGGHFYPIIAVARELKKIAEEEKIVDLKLFYIGPIFIGEEDLKKEGIIYYPLATGKIRRYVSFYNITDLFKTFFGILRAFWKLFVILPDVIFSKGGFGAFPVLFTARLYRIPVIIHESDAVPGIVNKWSAKFAKRIAVAFGVSVKFFSPEKTVVSGNPIRKKLLGANAAEAKMNISVFSGDPIIFFNGGSQGSENLNNAVIGILPQLIKKYEVIHQAGKKNYKAVAEETSVLLERMGKEKYHLFDFLSEDRIREIYAVSNLIVSRAGSSSIFEIAAMQKPSILIPLSNSAQNHQRENSYEYAKTGSCTVIEEDNLSPHLLLNDIEKIFEHPDIQKKMMESAQKFSRIDASEIIAREIIKLGLHYKHET</sequence>
<keyword evidence="1 10" id="KW-1003">Cell membrane</keyword>
<gene>
    <name evidence="10" type="primary">murG</name>
    <name evidence="13" type="ORF">A3G49_02035</name>
</gene>
<comment type="caution">
    <text evidence="13">The sequence shown here is derived from an EMBL/GenBank/DDBJ whole genome shotgun (WGS) entry which is preliminary data.</text>
</comment>
<feature type="binding site" evidence="10">
    <location>
        <position position="169"/>
    </location>
    <ligand>
        <name>UDP-N-acetyl-alpha-D-glucosamine</name>
        <dbReference type="ChEBI" id="CHEBI:57705"/>
    </ligand>
</feature>
<protein>
    <recommendedName>
        <fullName evidence="10">UDP-N-acetylglucosamine--N-acetylmuramyl-(pentapeptide) pyrophosphoryl-undecaprenol N-acetylglucosamine transferase</fullName>
        <ecNumber evidence="10">2.4.1.227</ecNumber>
    </recommendedName>
    <alternativeName>
        <fullName evidence="10">Undecaprenyl-PP-MurNAc-pentapeptide-UDPGlcNAc GlcNAc transferase</fullName>
    </alternativeName>
</protein>
<feature type="domain" description="Glycosyltransferase family 28 N-terminal" evidence="11">
    <location>
        <begin position="3"/>
        <end position="146"/>
    </location>
</feature>
<dbReference type="UniPathway" id="UPA00219"/>
<evidence type="ECO:0000313" key="14">
    <source>
        <dbReference type="Proteomes" id="UP000177171"/>
    </source>
</evidence>
<comment type="pathway">
    <text evidence="10">Cell wall biogenesis; peptidoglycan biosynthesis.</text>
</comment>
<evidence type="ECO:0000256" key="10">
    <source>
        <dbReference type="HAMAP-Rule" id="MF_00033"/>
    </source>
</evidence>
<dbReference type="InterPro" id="IPR004276">
    <property type="entry name" value="GlycoTrans_28_N"/>
</dbReference>
<keyword evidence="3 10" id="KW-0328">Glycosyltransferase</keyword>
<evidence type="ECO:0000256" key="7">
    <source>
        <dbReference type="ARBA" id="ARBA00023136"/>
    </source>
</evidence>
<feature type="binding site" evidence="10">
    <location>
        <position position="303"/>
    </location>
    <ligand>
        <name>UDP-N-acetyl-alpha-D-glucosamine</name>
        <dbReference type="ChEBI" id="CHEBI:57705"/>
    </ligand>
</feature>
<dbReference type="SUPFAM" id="SSF53756">
    <property type="entry name" value="UDP-Glycosyltransferase/glycogen phosphorylase"/>
    <property type="match status" value="1"/>
</dbReference>
<dbReference type="AlphaFoldDB" id="A0A1G2LS60"/>
<reference evidence="13 14" key="1">
    <citation type="journal article" date="2016" name="Nat. Commun.">
        <title>Thousands of microbial genomes shed light on interconnected biogeochemical processes in an aquifer system.</title>
        <authorList>
            <person name="Anantharaman K."/>
            <person name="Brown C.T."/>
            <person name="Hug L.A."/>
            <person name="Sharon I."/>
            <person name="Castelle C.J."/>
            <person name="Probst A.J."/>
            <person name="Thomas B.C."/>
            <person name="Singh A."/>
            <person name="Wilkins M.J."/>
            <person name="Karaoz U."/>
            <person name="Brodie E.L."/>
            <person name="Williams K.H."/>
            <person name="Hubbard S.S."/>
            <person name="Banfield J.F."/>
        </authorList>
    </citation>
    <scope>NUCLEOTIDE SEQUENCE [LARGE SCALE GENOMIC DNA]</scope>
</reference>
<dbReference type="Pfam" id="PF04101">
    <property type="entry name" value="Glyco_tran_28_C"/>
    <property type="match status" value="1"/>
</dbReference>
<proteinExistence type="inferred from homology"/>
<evidence type="ECO:0000256" key="9">
    <source>
        <dbReference type="ARBA" id="ARBA00023316"/>
    </source>
</evidence>
<dbReference type="GO" id="GO:0071555">
    <property type="term" value="P:cell wall organization"/>
    <property type="evidence" value="ECO:0007669"/>
    <property type="project" value="UniProtKB-KW"/>
</dbReference>
<evidence type="ECO:0000256" key="2">
    <source>
        <dbReference type="ARBA" id="ARBA00022618"/>
    </source>
</evidence>
<keyword evidence="8 10" id="KW-0131">Cell cycle</keyword>
<dbReference type="GO" id="GO:0008360">
    <property type="term" value="P:regulation of cell shape"/>
    <property type="evidence" value="ECO:0007669"/>
    <property type="project" value="UniProtKB-KW"/>
</dbReference>
<evidence type="ECO:0000259" key="11">
    <source>
        <dbReference type="Pfam" id="PF03033"/>
    </source>
</evidence>
<dbReference type="InterPro" id="IPR007235">
    <property type="entry name" value="Glyco_trans_28_C"/>
</dbReference>
<dbReference type="GO" id="GO:0005975">
    <property type="term" value="P:carbohydrate metabolic process"/>
    <property type="evidence" value="ECO:0007669"/>
    <property type="project" value="InterPro"/>
</dbReference>
<keyword evidence="7 10" id="KW-0472">Membrane</keyword>
<evidence type="ECO:0000259" key="12">
    <source>
        <dbReference type="Pfam" id="PF04101"/>
    </source>
</evidence>
<keyword evidence="4 10" id="KW-0808">Transferase</keyword>
<dbReference type="GO" id="GO:0051991">
    <property type="term" value="F:UDP-N-acetyl-D-glucosamine:N-acetylmuramoyl-L-alanyl-D-glutamyl-meso-2,6-diaminopimelyl-D-alanyl-D-alanine-diphosphoundecaprenol 4-beta-N-acetylglucosaminlytransferase activity"/>
    <property type="evidence" value="ECO:0007669"/>
    <property type="project" value="RHEA"/>
</dbReference>
<evidence type="ECO:0000313" key="13">
    <source>
        <dbReference type="EMBL" id="OHA14383.1"/>
    </source>
</evidence>
<dbReference type="CDD" id="cd03785">
    <property type="entry name" value="GT28_MurG"/>
    <property type="match status" value="1"/>
</dbReference>
<dbReference type="HAMAP" id="MF_00033">
    <property type="entry name" value="MurG"/>
    <property type="match status" value="1"/>
</dbReference>
<feature type="domain" description="Glycosyl transferase family 28 C-terminal" evidence="12">
    <location>
        <begin position="192"/>
        <end position="355"/>
    </location>
</feature>
<evidence type="ECO:0000256" key="5">
    <source>
        <dbReference type="ARBA" id="ARBA00022960"/>
    </source>
</evidence>
<dbReference type="PANTHER" id="PTHR21015">
    <property type="entry name" value="UDP-N-ACETYLGLUCOSAMINE--N-ACETYLMURAMYL-(PENTAPEPTIDE) PYROPHOSPHORYL-UNDECAPRENOL N-ACETYLGLUCOSAMINE TRANSFERASE 1"/>
    <property type="match status" value="1"/>
</dbReference>
<dbReference type="PANTHER" id="PTHR21015:SF27">
    <property type="entry name" value="UDP-N-ACETYLGLUCOSAMINE--N-ACETYLMURAMYL-(PENTAPEPTIDE) PYROPHOSPHORYL-UNDECAPRENOL N-ACETYLGLUCOSAMINE TRANSFERASE"/>
    <property type="match status" value="1"/>
</dbReference>
<evidence type="ECO:0000256" key="4">
    <source>
        <dbReference type="ARBA" id="ARBA00022679"/>
    </source>
</evidence>
<keyword evidence="6 10" id="KW-0573">Peptidoglycan synthesis</keyword>
<dbReference type="Pfam" id="PF03033">
    <property type="entry name" value="Glyco_transf_28"/>
    <property type="match status" value="1"/>
</dbReference>
<dbReference type="GO" id="GO:0050511">
    <property type="term" value="F:undecaprenyldiphospho-muramoylpentapeptide beta-N-acetylglucosaminyltransferase activity"/>
    <property type="evidence" value="ECO:0007669"/>
    <property type="project" value="UniProtKB-UniRule"/>
</dbReference>
<dbReference type="EMBL" id="MHQY01000008">
    <property type="protein sequence ID" value="OHA14383.1"/>
    <property type="molecule type" value="Genomic_DNA"/>
</dbReference>
<comment type="similarity">
    <text evidence="10">Belongs to the glycosyltransferase 28 family. MurG subfamily.</text>
</comment>
<evidence type="ECO:0000256" key="8">
    <source>
        <dbReference type="ARBA" id="ARBA00023306"/>
    </source>
</evidence>
<dbReference type="Gene3D" id="3.40.50.2000">
    <property type="entry name" value="Glycogen Phosphorylase B"/>
    <property type="match status" value="2"/>
</dbReference>
<comment type="subcellular location">
    <subcellularLocation>
        <location evidence="10">Cell membrane</location>
        <topology evidence="10">Peripheral membrane protein</topology>
        <orientation evidence="10">Cytoplasmic side</orientation>
    </subcellularLocation>
</comment>
<dbReference type="EC" id="2.4.1.227" evidence="10"/>
<feature type="binding site" evidence="10">
    <location>
        <position position="199"/>
    </location>
    <ligand>
        <name>UDP-N-acetyl-alpha-D-glucosamine</name>
        <dbReference type="ChEBI" id="CHEBI:57705"/>
    </ligand>
</feature>